<name>A0A5F0D0X7_9MICO</name>
<dbReference type="Pfam" id="PF02581">
    <property type="entry name" value="TMP-TENI"/>
    <property type="match status" value="1"/>
</dbReference>
<accession>A0A5F0D0X7</accession>
<evidence type="ECO:0000256" key="4">
    <source>
        <dbReference type="ARBA" id="ARBA00022723"/>
    </source>
</evidence>
<evidence type="ECO:0000256" key="11">
    <source>
        <dbReference type="RuleBase" id="RU003826"/>
    </source>
</evidence>
<proteinExistence type="inferred from homology"/>
<keyword evidence="4 10" id="KW-0479">Metal-binding</keyword>
<dbReference type="GO" id="GO:0009228">
    <property type="term" value="P:thiamine biosynthetic process"/>
    <property type="evidence" value="ECO:0007669"/>
    <property type="project" value="UniProtKB-KW"/>
</dbReference>
<keyword evidence="15" id="KW-1185">Reference proteome</keyword>
<dbReference type="GO" id="GO:0009229">
    <property type="term" value="P:thiamine diphosphate biosynthetic process"/>
    <property type="evidence" value="ECO:0007669"/>
    <property type="project" value="UniProtKB-UniRule"/>
</dbReference>
<evidence type="ECO:0000256" key="10">
    <source>
        <dbReference type="HAMAP-Rule" id="MF_00097"/>
    </source>
</evidence>
<feature type="binding site" evidence="10">
    <location>
        <position position="64"/>
    </location>
    <ligand>
        <name>4-amino-2-methyl-5-(diphosphooxymethyl)pyrimidine</name>
        <dbReference type="ChEBI" id="CHEBI:57841"/>
    </ligand>
</feature>
<dbReference type="OrthoDB" id="3243336at2"/>
<evidence type="ECO:0000256" key="2">
    <source>
        <dbReference type="ARBA" id="ARBA00005165"/>
    </source>
</evidence>
<comment type="catalytic activity">
    <reaction evidence="7 10 11">
        <text>4-methyl-5-(2-phosphooxyethyl)-thiazole + 4-amino-2-methyl-5-(diphosphooxymethyl)pyrimidine + H(+) = thiamine phosphate + diphosphate</text>
        <dbReference type="Rhea" id="RHEA:22328"/>
        <dbReference type="ChEBI" id="CHEBI:15378"/>
        <dbReference type="ChEBI" id="CHEBI:33019"/>
        <dbReference type="ChEBI" id="CHEBI:37575"/>
        <dbReference type="ChEBI" id="CHEBI:57841"/>
        <dbReference type="ChEBI" id="CHEBI:58296"/>
        <dbReference type="EC" id="2.5.1.3"/>
    </reaction>
</comment>
<dbReference type="EMBL" id="SOFF01000038">
    <property type="protein sequence ID" value="TFB86186.1"/>
    <property type="molecule type" value="Genomic_DNA"/>
</dbReference>
<reference evidence="14 15" key="1">
    <citation type="submission" date="2019-03" db="EMBL/GenBank/DDBJ databases">
        <title>Genomics of glacier-inhabiting Cryobacterium strains.</title>
        <authorList>
            <person name="Liu Q."/>
            <person name="Xin Y.-H."/>
        </authorList>
    </citation>
    <scope>NUCLEOTIDE SEQUENCE [LARGE SCALE GENOMIC DNA]</scope>
    <source>
        <strain evidence="14 15">Hh15</strain>
    </source>
</reference>
<evidence type="ECO:0000313" key="14">
    <source>
        <dbReference type="EMBL" id="TFB86186.1"/>
    </source>
</evidence>
<comment type="similarity">
    <text evidence="10 11">Belongs to the thiamine-phosphate synthase family.</text>
</comment>
<comment type="catalytic activity">
    <reaction evidence="8 10 11">
        <text>2-(2-carboxy-4-methylthiazol-5-yl)ethyl phosphate + 4-amino-2-methyl-5-(diphosphooxymethyl)pyrimidine + 2 H(+) = thiamine phosphate + CO2 + diphosphate</text>
        <dbReference type="Rhea" id="RHEA:47848"/>
        <dbReference type="ChEBI" id="CHEBI:15378"/>
        <dbReference type="ChEBI" id="CHEBI:16526"/>
        <dbReference type="ChEBI" id="CHEBI:33019"/>
        <dbReference type="ChEBI" id="CHEBI:37575"/>
        <dbReference type="ChEBI" id="CHEBI:57841"/>
        <dbReference type="ChEBI" id="CHEBI:62890"/>
        <dbReference type="EC" id="2.5.1.3"/>
    </reaction>
</comment>
<dbReference type="NCBIfam" id="TIGR00693">
    <property type="entry name" value="thiE"/>
    <property type="match status" value="1"/>
</dbReference>
<feature type="binding site" evidence="10">
    <location>
        <begin position="187"/>
        <end position="188"/>
    </location>
    <ligand>
        <name>2-[(2R,5Z)-2-carboxy-4-methylthiazol-5(2H)-ylidene]ethyl phosphate</name>
        <dbReference type="ChEBI" id="CHEBI:62899"/>
    </ligand>
</feature>
<comment type="caution">
    <text evidence="14">The sequence shown here is derived from an EMBL/GenBank/DDBJ whole genome shotgun (WGS) entry which is preliminary data.</text>
</comment>
<feature type="binding site" evidence="10">
    <location>
        <position position="167"/>
    </location>
    <ligand>
        <name>2-[(2R,5Z)-2-carboxy-4-methylthiazol-5(2H)-ylidene]ethyl phosphate</name>
        <dbReference type="ChEBI" id="CHEBI:62899"/>
    </ligand>
</feature>
<dbReference type="InterPro" id="IPR036206">
    <property type="entry name" value="ThiamineP_synth_sf"/>
</dbReference>
<evidence type="ECO:0000256" key="1">
    <source>
        <dbReference type="ARBA" id="ARBA00003814"/>
    </source>
</evidence>
<dbReference type="UniPathway" id="UPA00060">
    <property type="reaction ID" value="UER00141"/>
</dbReference>
<feature type="domain" description="Thiamine phosphate synthase/TenI" evidence="13">
    <location>
        <begin position="1"/>
        <end position="190"/>
    </location>
</feature>
<keyword evidence="6 10" id="KW-0784">Thiamine biosynthesis</keyword>
<comment type="pathway">
    <text evidence="2 10 12">Cofactor biosynthesis; thiamine diphosphate biosynthesis; thiamine phosphate from 4-amino-2-methyl-5-diphosphomethylpyrimidine and 4-methyl-5-(2-phosphoethyl)-thiazole: step 1/1.</text>
</comment>
<dbReference type="Proteomes" id="UP000297654">
    <property type="component" value="Unassembled WGS sequence"/>
</dbReference>
<dbReference type="AlphaFoldDB" id="A0A5F0D0X7"/>
<organism evidence="14 15">
    <name type="scientific">Cryobacterium luteum</name>
    <dbReference type="NCBI Taxonomy" id="1424661"/>
    <lineage>
        <taxon>Bacteria</taxon>
        <taxon>Bacillati</taxon>
        <taxon>Actinomycetota</taxon>
        <taxon>Actinomycetes</taxon>
        <taxon>Micrococcales</taxon>
        <taxon>Microbacteriaceae</taxon>
        <taxon>Cryobacterium</taxon>
    </lineage>
</organism>
<dbReference type="GO" id="GO:0000287">
    <property type="term" value="F:magnesium ion binding"/>
    <property type="evidence" value="ECO:0007669"/>
    <property type="project" value="UniProtKB-UniRule"/>
</dbReference>
<protein>
    <recommendedName>
        <fullName evidence="10">Thiamine-phosphate synthase</fullName>
        <shortName evidence="10">TP synthase</shortName>
        <shortName evidence="10">TPS</shortName>
        <ecNumber evidence="10">2.5.1.3</ecNumber>
    </recommendedName>
    <alternativeName>
        <fullName evidence="10">Thiamine-phosphate pyrophosphorylase</fullName>
        <shortName evidence="10">TMP pyrophosphorylase</shortName>
        <shortName evidence="10">TMP-PPase</shortName>
    </alternativeName>
</protein>
<evidence type="ECO:0000256" key="3">
    <source>
        <dbReference type="ARBA" id="ARBA00022679"/>
    </source>
</evidence>
<feature type="binding site" evidence="10">
    <location>
        <position position="89"/>
    </location>
    <ligand>
        <name>Mg(2+)</name>
        <dbReference type="ChEBI" id="CHEBI:18420"/>
    </ligand>
</feature>
<evidence type="ECO:0000256" key="7">
    <source>
        <dbReference type="ARBA" id="ARBA00047334"/>
    </source>
</evidence>
<gene>
    <name evidence="10 14" type="primary">thiE</name>
    <name evidence="14" type="ORF">E3O10_14360</name>
</gene>
<evidence type="ECO:0000259" key="13">
    <source>
        <dbReference type="Pfam" id="PF02581"/>
    </source>
</evidence>
<evidence type="ECO:0000256" key="9">
    <source>
        <dbReference type="ARBA" id="ARBA00047883"/>
    </source>
</evidence>
<dbReference type="CDD" id="cd00564">
    <property type="entry name" value="TMP_TenI"/>
    <property type="match status" value="1"/>
</dbReference>
<dbReference type="PANTHER" id="PTHR20857:SF15">
    <property type="entry name" value="THIAMINE-PHOSPHATE SYNTHASE"/>
    <property type="match status" value="1"/>
</dbReference>
<feature type="binding site" evidence="10">
    <location>
        <begin position="136"/>
        <end position="138"/>
    </location>
    <ligand>
        <name>2-[(2R,5Z)-2-carboxy-4-methylthiazol-5(2H)-ylidene]ethyl phosphate</name>
        <dbReference type="ChEBI" id="CHEBI:62899"/>
    </ligand>
</feature>
<dbReference type="InterPro" id="IPR034291">
    <property type="entry name" value="TMP_synthase"/>
</dbReference>
<evidence type="ECO:0000256" key="8">
    <source>
        <dbReference type="ARBA" id="ARBA00047851"/>
    </source>
</evidence>
<comment type="cofactor">
    <cofactor evidence="10">
        <name>Mg(2+)</name>
        <dbReference type="ChEBI" id="CHEBI:18420"/>
    </cofactor>
    <text evidence="10">Binds 1 Mg(2+) ion per subunit.</text>
</comment>
<feature type="binding site" evidence="10">
    <location>
        <position position="65"/>
    </location>
    <ligand>
        <name>Mg(2+)</name>
        <dbReference type="ChEBI" id="CHEBI:18420"/>
    </ligand>
</feature>
<evidence type="ECO:0000313" key="15">
    <source>
        <dbReference type="Proteomes" id="UP000297654"/>
    </source>
</evidence>
<dbReference type="SUPFAM" id="SSF51391">
    <property type="entry name" value="Thiamin phosphate synthase"/>
    <property type="match status" value="1"/>
</dbReference>
<dbReference type="HAMAP" id="MF_00097">
    <property type="entry name" value="TMP_synthase"/>
    <property type="match status" value="1"/>
</dbReference>
<feature type="binding site" evidence="10">
    <location>
        <begin position="33"/>
        <end position="37"/>
    </location>
    <ligand>
        <name>4-amino-2-methyl-5-(diphosphooxymethyl)pyrimidine</name>
        <dbReference type="ChEBI" id="CHEBI:57841"/>
    </ligand>
</feature>
<evidence type="ECO:0000256" key="6">
    <source>
        <dbReference type="ARBA" id="ARBA00022977"/>
    </source>
</evidence>
<evidence type="ECO:0000256" key="12">
    <source>
        <dbReference type="RuleBase" id="RU004253"/>
    </source>
</evidence>
<comment type="function">
    <text evidence="1 10">Condenses 4-methyl-5-(beta-hydroxyethyl)thiazole monophosphate (THZ-P) and 2-methyl-4-amino-5-hydroxymethyl pyrimidine pyrophosphate (HMP-PP) to form thiamine monophosphate (TMP).</text>
</comment>
<keyword evidence="3 10" id="KW-0808">Transferase</keyword>
<evidence type="ECO:0000256" key="5">
    <source>
        <dbReference type="ARBA" id="ARBA00022842"/>
    </source>
</evidence>
<feature type="binding site" evidence="10">
    <location>
        <position position="108"/>
    </location>
    <ligand>
        <name>4-amino-2-methyl-5-(diphosphooxymethyl)pyrimidine</name>
        <dbReference type="ChEBI" id="CHEBI:57841"/>
    </ligand>
</feature>
<feature type="binding site" evidence="10">
    <location>
        <position position="139"/>
    </location>
    <ligand>
        <name>4-amino-2-methyl-5-(diphosphooxymethyl)pyrimidine</name>
        <dbReference type="ChEBI" id="CHEBI:57841"/>
    </ligand>
</feature>
<dbReference type="GO" id="GO:0004789">
    <property type="term" value="F:thiamine-phosphate diphosphorylase activity"/>
    <property type="evidence" value="ECO:0007669"/>
    <property type="project" value="UniProtKB-UniRule"/>
</dbReference>
<dbReference type="EC" id="2.5.1.3" evidence="10"/>
<comment type="catalytic activity">
    <reaction evidence="9 10 11">
        <text>2-[(2R,5Z)-2-carboxy-4-methylthiazol-5(2H)-ylidene]ethyl phosphate + 4-amino-2-methyl-5-(diphosphooxymethyl)pyrimidine + 2 H(+) = thiamine phosphate + CO2 + diphosphate</text>
        <dbReference type="Rhea" id="RHEA:47844"/>
        <dbReference type="ChEBI" id="CHEBI:15378"/>
        <dbReference type="ChEBI" id="CHEBI:16526"/>
        <dbReference type="ChEBI" id="CHEBI:33019"/>
        <dbReference type="ChEBI" id="CHEBI:37575"/>
        <dbReference type="ChEBI" id="CHEBI:57841"/>
        <dbReference type="ChEBI" id="CHEBI:62899"/>
        <dbReference type="EC" id="2.5.1.3"/>
    </reaction>
</comment>
<dbReference type="InterPro" id="IPR022998">
    <property type="entry name" value="ThiamineP_synth_TenI"/>
</dbReference>
<dbReference type="GO" id="GO:0005737">
    <property type="term" value="C:cytoplasm"/>
    <property type="evidence" value="ECO:0007669"/>
    <property type="project" value="TreeGrafter"/>
</dbReference>
<sequence>MYLVTDSGQAAAAGRSVVDVVRHAVAGGVSAVQVREKETSGREFLDTVLRIADVLPDTVALIVNDRVDVFLAARAAGRRLTGVHVGQSDLPVGAVRDLVGGDGVIGLSASTDAQLRRAAEEPALVDYVGIGALHATRTKSDAPPALGLVDFARLVGVSTLPVVAIGGVGLRDVAALRECGAAGVAVVSAICAAPHPEQAARELRAAWGVTA</sequence>
<dbReference type="PANTHER" id="PTHR20857">
    <property type="entry name" value="THIAMINE-PHOSPHATE PYROPHOSPHORYLASE"/>
    <property type="match status" value="1"/>
</dbReference>
<dbReference type="Gene3D" id="3.20.20.70">
    <property type="entry name" value="Aldolase class I"/>
    <property type="match status" value="1"/>
</dbReference>
<dbReference type="InterPro" id="IPR013785">
    <property type="entry name" value="Aldolase_TIM"/>
</dbReference>
<keyword evidence="5 10" id="KW-0460">Magnesium</keyword>